<dbReference type="AlphaFoldDB" id="A0A7W8MX87"/>
<proteinExistence type="predicted"/>
<evidence type="ECO:0000313" key="2">
    <source>
        <dbReference type="Proteomes" id="UP000520011"/>
    </source>
</evidence>
<name>A0A7W8MX87_9BACL</name>
<comment type="caution">
    <text evidence="1">The sequence shown here is derived from an EMBL/GenBank/DDBJ whole genome shotgun (WGS) entry which is preliminary data.</text>
</comment>
<reference evidence="1 2" key="1">
    <citation type="submission" date="2020-08" db="EMBL/GenBank/DDBJ databases">
        <title>Genomic Encyclopedia of Type Strains, Phase IV (KMG-IV): sequencing the most valuable type-strain genomes for metagenomic binning, comparative biology and taxonomic classification.</title>
        <authorList>
            <person name="Goeker M."/>
        </authorList>
    </citation>
    <scope>NUCLEOTIDE SEQUENCE [LARGE SCALE GENOMIC DNA]</scope>
    <source>
        <strain evidence="1 2">DSM 16325</strain>
    </source>
</reference>
<dbReference type="Proteomes" id="UP000520011">
    <property type="component" value="Unassembled WGS sequence"/>
</dbReference>
<evidence type="ECO:0008006" key="3">
    <source>
        <dbReference type="Google" id="ProtNLM"/>
    </source>
</evidence>
<dbReference type="InterPro" id="IPR026952">
    <property type="entry name" value="WVELL"/>
</dbReference>
<accession>A0A7W8MX87</accession>
<dbReference type="Pfam" id="PF14043">
    <property type="entry name" value="WVELL"/>
    <property type="match status" value="1"/>
</dbReference>
<organism evidence="1 2">
    <name type="scientific">Anoxybacteroides tepidamans</name>
    <dbReference type="NCBI Taxonomy" id="265948"/>
    <lineage>
        <taxon>Bacteria</taxon>
        <taxon>Bacillati</taxon>
        <taxon>Bacillota</taxon>
        <taxon>Bacilli</taxon>
        <taxon>Bacillales</taxon>
        <taxon>Anoxybacillaceae</taxon>
        <taxon>Anoxybacteroides</taxon>
    </lineage>
</organism>
<protein>
    <recommendedName>
        <fullName evidence="3">WVELL protein</fullName>
    </recommendedName>
</protein>
<keyword evidence="2" id="KW-1185">Reference proteome</keyword>
<evidence type="ECO:0000313" key="1">
    <source>
        <dbReference type="EMBL" id="MBB5326141.1"/>
    </source>
</evidence>
<gene>
    <name evidence="1" type="ORF">HNQ34_003260</name>
</gene>
<dbReference type="EMBL" id="JACHEP010000029">
    <property type="protein sequence ID" value="MBB5326141.1"/>
    <property type="molecule type" value="Genomic_DNA"/>
</dbReference>
<sequence length="103" mass="12578">MFKSWYKGAKKMTTMNEYFARLTNYLLEKNDSLTYAQARTWVELLWEDFETTYARAGYSYKGKELTEKVVRQWIDQYGARLHEFQTMNPKYKHLLNQNDYLKH</sequence>